<dbReference type="RefSeq" id="WP_376801477.1">
    <property type="nucleotide sequence ID" value="NZ_DBNB01000012.1"/>
</dbReference>
<reference evidence="18 19" key="1">
    <citation type="journal article" date="2017" name="Water Res.">
        <title>Comammox in drinking water systems.</title>
        <authorList>
            <person name="Wang Y."/>
            <person name="Ma L."/>
            <person name="Mao Y."/>
            <person name="Jiang X."/>
            <person name="Xia Y."/>
            <person name="Yu K."/>
            <person name="Li B."/>
            <person name="Zhang T."/>
        </authorList>
    </citation>
    <scope>NUCLEOTIDE SEQUENCE [LARGE SCALE GENOMIC DNA]</scope>
    <source>
        <strain evidence="18">SG_bin8</strain>
    </source>
</reference>
<dbReference type="STRING" id="1827387.A4S15_03685"/>
<evidence type="ECO:0000256" key="3">
    <source>
        <dbReference type="ARBA" id="ARBA00004824"/>
    </source>
</evidence>
<evidence type="ECO:0000256" key="14">
    <source>
        <dbReference type="ARBA" id="ARBA00049229"/>
    </source>
</evidence>
<evidence type="ECO:0000256" key="2">
    <source>
        <dbReference type="ARBA" id="ARBA00003109"/>
    </source>
</evidence>
<dbReference type="InterPro" id="IPR043131">
    <property type="entry name" value="BCAT-like_N"/>
</dbReference>
<dbReference type="GO" id="GO:0052654">
    <property type="term" value="F:L-leucine-2-oxoglutarate transaminase activity"/>
    <property type="evidence" value="ECO:0007669"/>
    <property type="project" value="RHEA"/>
</dbReference>
<evidence type="ECO:0000256" key="10">
    <source>
        <dbReference type="ARBA" id="ARBA00022898"/>
    </source>
</evidence>
<evidence type="ECO:0000256" key="9">
    <source>
        <dbReference type="ARBA" id="ARBA00022679"/>
    </source>
</evidence>
<evidence type="ECO:0000256" key="11">
    <source>
        <dbReference type="ARBA" id="ARBA00023304"/>
    </source>
</evidence>
<dbReference type="SUPFAM" id="SSF56752">
    <property type="entry name" value="D-aminoacid aminotransferase-like PLP-dependent enzymes"/>
    <property type="match status" value="1"/>
</dbReference>
<dbReference type="NCBIfam" id="NF005726">
    <property type="entry name" value="PRK07544.1"/>
    <property type="match status" value="1"/>
</dbReference>
<sequence length="295" mass="32813">MAGPAFDDRDGVIWFDGHMVDWREAKVHVLTHAMHYASAVFEGERAYGGDIFKSTAHSERLKQSARLLDFDIPYSVAEIDAAKQMVLARSGLKDAYIRPLAWRGSEMMGVSAQANKIHLAIAVWEWPSYFNPAERLKGIRLDMARYRRPDPATAPCTSKAAGLYMICTISKHEAERKGYADALMLDWQGRVAECTGANVFFTKDGAIHTPTADCFLDGITRKTVIDLARARGFEVIERPIMPDEMEGFVECFITGTAAEVTPVAEIGPYKFTVGNMTKTLMEDYMEAVTPKKNAA</sequence>
<dbReference type="PANTHER" id="PTHR42743">
    <property type="entry name" value="AMINO-ACID AMINOTRANSFERASE"/>
    <property type="match status" value="1"/>
</dbReference>
<dbReference type="GO" id="GO:0009098">
    <property type="term" value="P:L-leucine biosynthetic process"/>
    <property type="evidence" value="ECO:0007669"/>
    <property type="project" value="UniProtKB-UniPathway"/>
</dbReference>
<dbReference type="UniPathway" id="UPA00048">
    <property type="reaction ID" value="UER00073"/>
</dbReference>
<evidence type="ECO:0000256" key="17">
    <source>
        <dbReference type="RuleBase" id="RU364094"/>
    </source>
</evidence>
<dbReference type="UniPathway" id="UPA00049">
    <property type="reaction ID" value="UER00062"/>
</dbReference>
<dbReference type="GO" id="GO:0009099">
    <property type="term" value="P:L-valine biosynthetic process"/>
    <property type="evidence" value="ECO:0007669"/>
    <property type="project" value="UniProtKB-UniPathway"/>
</dbReference>
<keyword evidence="8 17" id="KW-0028">Amino-acid biosynthesis</keyword>
<evidence type="ECO:0000256" key="4">
    <source>
        <dbReference type="ARBA" id="ARBA00004931"/>
    </source>
</evidence>
<dbReference type="GO" id="GO:0052655">
    <property type="term" value="F:L-valine-2-oxoglutarate transaminase activity"/>
    <property type="evidence" value="ECO:0007669"/>
    <property type="project" value="RHEA"/>
</dbReference>
<dbReference type="GO" id="GO:0052656">
    <property type="term" value="F:L-isoleucine-2-oxoglutarate transaminase activity"/>
    <property type="evidence" value="ECO:0007669"/>
    <property type="project" value="RHEA"/>
</dbReference>
<evidence type="ECO:0000313" key="19">
    <source>
        <dbReference type="Proteomes" id="UP000192872"/>
    </source>
</evidence>
<dbReference type="EMBL" id="LWDL01000001">
    <property type="protein sequence ID" value="OQW54707.1"/>
    <property type="molecule type" value="Genomic_DNA"/>
</dbReference>
<comment type="similarity">
    <text evidence="6 15">Belongs to the class-IV pyridoxal-phosphate-dependent aminotransferase family.</text>
</comment>
<dbReference type="Gene3D" id="3.20.10.10">
    <property type="entry name" value="D-amino Acid Aminotransferase, subunit A, domain 2"/>
    <property type="match status" value="1"/>
</dbReference>
<dbReference type="PROSITE" id="PS00770">
    <property type="entry name" value="AA_TRANSFER_CLASS_4"/>
    <property type="match status" value="1"/>
</dbReference>
<evidence type="ECO:0000256" key="12">
    <source>
        <dbReference type="ARBA" id="ARBA00048212"/>
    </source>
</evidence>
<comment type="catalytic activity">
    <reaction evidence="14 17">
        <text>L-leucine + 2-oxoglutarate = 4-methyl-2-oxopentanoate + L-glutamate</text>
        <dbReference type="Rhea" id="RHEA:18321"/>
        <dbReference type="ChEBI" id="CHEBI:16810"/>
        <dbReference type="ChEBI" id="CHEBI:17865"/>
        <dbReference type="ChEBI" id="CHEBI:29985"/>
        <dbReference type="ChEBI" id="CHEBI:57427"/>
        <dbReference type="EC" id="2.6.1.42"/>
    </reaction>
</comment>
<comment type="catalytic activity">
    <reaction evidence="13 17">
        <text>L-isoleucine + 2-oxoglutarate = (S)-3-methyl-2-oxopentanoate + L-glutamate</text>
        <dbReference type="Rhea" id="RHEA:24801"/>
        <dbReference type="ChEBI" id="CHEBI:16810"/>
        <dbReference type="ChEBI" id="CHEBI:29985"/>
        <dbReference type="ChEBI" id="CHEBI:35146"/>
        <dbReference type="ChEBI" id="CHEBI:58045"/>
        <dbReference type="EC" id="2.6.1.42"/>
    </reaction>
</comment>
<keyword evidence="10 16" id="KW-0663">Pyridoxal phosphate</keyword>
<comment type="caution">
    <text evidence="18">The sequence shown here is derived from an EMBL/GenBank/DDBJ whole genome shotgun (WGS) entry which is preliminary data.</text>
</comment>
<proteinExistence type="inferred from homology"/>
<accession>A0A1W9I530</accession>
<evidence type="ECO:0000256" key="15">
    <source>
        <dbReference type="RuleBase" id="RU004106"/>
    </source>
</evidence>
<protein>
    <recommendedName>
        <fullName evidence="17">Branched-chain-amino-acid aminotransferase</fullName>
        <shortName evidence="17">BCAT</shortName>
        <ecNumber evidence="17">2.6.1.42</ecNumber>
    </recommendedName>
</protein>
<dbReference type="Gene3D" id="3.30.470.10">
    <property type="match status" value="1"/>
</dbReference>
<dbReference type="GO" id="GO:0009097">
    <property type="term" value="P:isoleucine biosynthetic process"/>
    <property type="evidence" value="ECO:0007669"/>
    <property type="project" value="UniProtKB-UniPathway"/>
</dbReference>
<keyword evidence="9 17" id="KW-0808">Transferase</keyword>
<name>A0A1W9I530_9HYPH</name>
<evidence type="ECO:0000256" key="8">
    <source>
        <dbReference type="ARBA" id="ARBA00022605"/>
    </source>
</evidence>
<dbReference type="AlphaFoldDB" id="A0A1W9I530"/>
<keyword evidence="11 17" id="KW-0100">Branched-chain amino acid biosynthesis</keyword>
<dbReference type="EC" id="2.6.1.42" evidence="17"/>
<evidence type="ECO:0000256" key="6">
    <source>
        <dbReference type="ARBA" id="ARBA00009320"/>
    </source>
</evidence>
<organism evidence="18 19">
    <name type="scientific">Candidatus Raskinella chloraquaticus</name>
    <dbReference type="NCBI Taxonomy" id="1951219"/>
    <lineage>
        <taxon>Bacteria</taxon>
        <taxon>Pseudomonadati</taxon>
        <taxon>Pseudomonadota</taxon>
        <taxon>Alphaproteobacteria</taxon>
        <taxon>Hyphomicrobiales</taxon>
        <taxon>Phreatobacteraceae</taxon>
        <taxon>Candidatus Raskinella</taxon>
    </lineage>
</organism>
<dbReference type="UniPathway" id="UPA00047">
    <property type="reaction ID" value="UER00058"/>
</dbReference>
<comment type="function">
    <text evidence="2 17">Acts on leucine, isoleucine and valine.</text>
</comment>
<keyword evidence="7 17" id="KW-0032">Aminotransferase</keyword>
<evidence type="ECO:0000313" key="18">
    <source>
        <dbReference type="EMBL" id="OQW54707.1"/>
    </source>
</evidence>
<evidence type="ECO:0000256" key="1">
    <source>
        <dbReference type="ARBA" id="ARBA00001933"/>
    </source>
</evidence>
<comment type="pathway">
    <text evidence="5 17">Amino-acid biosynthesis; L-leucine biosynthesis; L-leucine from 3-methyl-2-oxobutanoate: step 4/4.</text>
</comment>
<evidence type="ECO:0000256" key="16">
    <source>
        <dbReference type="RuleBase" id="RU004516"/>
    </source>
</evidence>
<dbReference type="InterPro" id="IPR043132">
    <property type="entry name" value="BCAT-like_C"/>
</dbReference>
<dbReference type="NCBIfam" id="TIGR01122">
    <property type="entry name" value="ilvE_I"/>
    <property type="match status" value="1"/>
</dbReference>
<dbReference type="InterPro" id="IPR005785">
    <property type="entry name" value="B_amino_transI"/>
</dbReference>
<dbReference type="Pfam" id="PF01063">
    <property type="entry name" value="Aminotran_4"/>
    <property type="match status" value="1"/>
</dbReference>
<comment type="catalytic activity">
    <reaction evidence="12 17">
        <text>L-valine + 2-oxoglutarate = 3-methyl-2-oxobutanoate + L-glutamate</text>
        <dbReference type="Rhea" id="RHEA:24813"/>
        <dbReference type="ChEBI" id="CHEBI:11851"/>
        <dbReference type="ChEBI" id="CHEBI:16810"/>
        <dbReference type="ChEBI" id="CHEBI:29985"/>
        <dbReference type="ChEBI" id="CHEBI:57762"/>
        <dbReference type="EC" id="2.6.1.42"/>
    </reaction>
</comment>
<evidence type="ECO:0000256" key="5">
    <source>
        <dbReference type="ARBA" id="ARBA00005072"/>
    </source>
</evidence>
<dbReference type="InterPro" id="IPR001544">
    <property type="entry name" value="Aminotrans_IV"/>
</dbReference>
<comment type="pathway">
    <text evidence="3 17">Amino-acid biosynthesis; L-isoleucine biosynthesis; L-isoleucine from 2-oxobutanoate: step 4/4.</text>
</comment>
<dbReference type="GO" id="GO:0005829">
    <property type="term" value="C:cytosol"/>
    <property type="evidence" value="ECO:0007669"/>
    <property type="project" value="TreeGrafter"/>
</dbReference>
<dbReference type="FunFam" id="3.20.10.10:FF:000002">
    <property type="entry name" value="D-alanine aminotransferase"/>
    <property type="match status" value="1"/>
</dbReference>
<evidence type="ECO:0000256" key="7">
    <source>
        <dbReference type="ARBA" id="ARBA00022576"/>
    </source>
</evidence>
<dbReference type="InterPro" id="IPR036038">
    <property type="entry name" value="Aminotransferase-like"/>
</dbReference>
<dbReference type="PANTHER" id="PTHR42743:SF11">
    <property type="entry name" value="AMINODEOXYCHORISMATE LYASE"/>
    <property type="match status" value="1"/>
</dbReference>
<evidence type="ECO:0000256" key="13">
    <source>
        <dbReference type="ARBA" id="ARBA00048798"/>
    </source>
</evidence>
<gene>
    <name evidence="17" type="primary">ilvE</name>
    <name evidence="18" type="ORF">A4S15_03685</name>
</gene>
<comment type="cofactor">
    <cofactor evidence="1 16">
        <name>pyridoxal 5'-phosphate</name>
        <dbReference type="ChEBI" id="CHEBI:597326"/>
    </cofactor>
</comment>
<dbReference type="Proteomes" id="UP000192872">
    <property type="component" value="Unassembled WGS sequence"/>
</dbReference>
<dbReference type="InterPro" id="IPR018300">
    <property type="entry name" value="Aminotrans_IV_CS"/>
</dbReference>
<comment type="pathway">
    <text evidence="4 17">Amino-acid biosynthesis; L-valine biosynthesis; L-valine from pyruvate: step 4/4.</text>
</comment>
<dbReference type="NCBIfam" id="NF005146">
    <property type="entry name" value="PRK06606.1"/>
    <property type="match status" value="1"/>
</dbReference>
<dbReference type="InterPro" id="IPR050571">
    <property type="entry name" value="Class-IV_PLP-Dep_Aminotrnsfr"/>
</dbReference>